<dbReference type="SUPFAM" id="SSF109604">
    <property type="entry name" value="HD-domain/PDEase-like"/>
    <property type="match status" value="1"/>
</dbReference>
<dbReference type="PROSITE" id="PS50887">
    <property type="entry name" value="GGDEF"/>
    <property type="match status" value="1"/>
</dbReference>
<dbReference type="Proteomes" id="UP000287394">
    <property type="component" value="Chromosome"/>
</dbReference>
<dbReference type="SUPFAM" id="SSF55781">
    <property type="entry name" value="GAF domain-like"/>
    <property type="match status" value="1"/>
</dbReference>
<organism evidence="1 2">
    <name type="scientific">Capsulimonas corticalis</name>
    <dbReference type="NCBI Taxonomy" id="2219043"/>
    <lineage>
        <taxon>Bacteria</taxon>
        <taxon>Bacillati</taxon>
        <taxon>Armatimonadota</taxon>
        <taxon>Armatimonadia</taxon>
        <taxon>Capsulimonadales</taxon>
        <taxon>Capsulimonadaceae</taxon>
        <taxon>Capsulimonas</taxon>
    </lineage>
</organism>
<sequence length="1119" mass="123102">MIVVDIAMIKDQAWETARLEELHAYEILDSEEEAIYSDLAKLASHICGVPIALITFVDEGRQWFKAKVGLEISETPLSMAFCAHAILQDDVLVVSDTTQDLRFADNPFVTGDSHIRFYAGAPLITPSGYALGTICAVDTVVRTLEPEQIEALAALSRQVVNLLETRRKLRLSDEALTMRDASAAALRTGQGRSHAILKSALDCIISIDSFGNILEFNPAAEETFGYTAEEAMGRELAALIVPERFRDAHRQGLSRCLETGTGSLLGSRVEVVAQRKDGAELSVELALVAFDNAGKTEFTAYLRDITERVATLEALQASERQFRAVFDSALDAILVSSNGEFVYANSSLLNLFGFLSEEELAKVPMWTLVAPEDREMVATRGMLRAQGHDVLASYEVRCVRADGSMIDVELYASAYTYQGRNYSVVSLRDITDRKRMEEAISESEERYRLLAEFGSDIITVIAFDGTVLYESPSLTRVLGYEPSEFVGSASARVIHPEDLELVNMAFHDAMWKGGFAEPVTYRIRHKNGSWRYLEMTGNTLTGHPTMEGMIVHSRDVTDRRLAQIELESAHEYLEARVEERTAAVEEANASLQAEIAERMEIERTLRATEEKFRGIFENASEGIFQTTPEGKYISANPALARIYGYSTPADLVAGLTDIADKLYVSPGRRQEFVARISDDGSVSNFESQVLRADGEVVWISENARVVRGDEGEILYYEGTVEDITQRKVLEVERESMLREAIERADHDPLTGLLNHRAFHKRWNEEADRAQRDGSPLGVAILDLDNFSFFNDAYGHAVGDDVLRRVAQTLVACCRGYDILGRYGGDEFIMILPGMDADEMVILEERLNDGLSRTGFRPPGSDNLIPLTVSIGAAVFPDDGGSRTDVLACAAERLGRAKSGGGGGASDTVRAALNRTVEGFPMLNALVSAVDNKDRYTRRHSEDVLVYCLEIAEEMGMDDAAKQRIEIAALLHDVGKIGVPDDILRKPGKLTDEEFEAVKQHPTIGAVIVGAVPGLSDTLDAVRHHHERWDGRGYPAALRGLEIPLIARVMAVADAFSAMTTNRPYRKGMPEEKALAILADGAGTQWDPACVQAFLAAHPPAPMVSDEGEARLAEEPPADN</sequence>
<keyword evidence="2" id="KW-1185">Reference proteome</keyword>
<dbReference type="SUPFAM" id="SSF55073">
    <property type="entry name" value="Nucleotide cyclase"/>
    <property type="match status" value="1"/>
</dbReference>
<dbReference type="AlphaFoldDB" id="A0A402CV80"/>
<dbReference type="Pfam" id="PF08447">
    <property type="entry name" value="PAS_3"/>
    <property type="match status" value="1"/>
</dbReference>
<dbReference type="NCBIfam" id="TIGR00229">
    <property type="entry name" value="sensory_box"/>
    <property type="match status" value="4"/>
</dbReference>
<dbReference type="PANTHER" id="PTHR44757:SF2">
    <property type="entry name" value="BIOFILM ARCHITECTURE MAINTENANCE PROTEIN MBAA"/>
    <property type="match status" value="1"/>
</dbReference>
<dbReference type="PANTHER" id="PTHR44757">
    <property type="entry name" value="DIGUANYLATE CYCLASE DGCP"/>
    <property type="match status" value="1"/>
</dbReference>
<dbReference type="InterPro" id="IPR029016">
    <property type="entry name" value="GAF-like_dom_sf"/>
</dbReference>
<dbReference type="InterPro" id="IPR043128">
    <property type="entry name" value="Rev_trsase/Diguanyl_cyclase"/>
</dbReference>
<dbReference type="Gene3D" id="3.30.70.270">
    <property type="match status" value="1"/>
</dbReference>
<dbReference type="SMART" id="SM00086">
    <property type="entry name" value="PAC"/>
    <property type="match status" value="4"/>
</dbReference>
<dbReference type="PROSITE" id="PS51832">
    <property type="entry name" value="HD_GYP"/>
    <property type="match status" value="1"/>
</dbReference>
<dbReference type="PROSITE" id="PS50112">
    <property type="entry name" value="PAS"/>
    <property type="match status" value="4"/>
</dbReference>
<dbReference type="PROSITE" id="PS51831">
    <property type="entry name" value="HD"/>
    <property type="match status" value="1"/>
</dbReference>
<dbReference type="SMART" id="SM00091">
    <property type="entry name" value="PAS"/>
    <property type="match status" value="4"/>
</dbReference>
<dbReference type="Pfam" id="PF00990">
    <property type="entry name" value="GGDEF"/>
    <property type="match status" value="1"/>
</dbReference>
<dbReference type="InterPro" id="IPR006674">
    <property type="entry name" value="HD_domain"/>
</dbReference>
<gene>
    <name evidence="1" type="ORF">CCAX7_23640</name>
</gene>
<dbReference type="InterPro" id="IPR000160">
    <property type="entry name" value="GGDEF_dom"/>
</dbReference>
<dbReference type="Gene3D" id="3.30.450.40">
    <property type="match status" value="1"/>
</dbReference>
<dbReference type="SUPFAM" id="SSF55785">
    <property type="entry name" value="PYP-like sensor domain (PAS domain)"/>
    <property type="match status" value="4"/>
</dbReference>
<dbReference type="Pfam" id="PF13487">
    <property type="entry name" value="HD_5"/>
    <property type="match status" value="1"/>
</dbReference>
<dbReference type="InterPro" id="IPR037522">
    <property type="entry name" value="HD_GYP_dom"/>
</dbReference>
<proteinExistence type="predicted"/>
<dbReference type="Gene3D" id="1.10.3210.10">
    <property type="entry name" value="Hypothetical protein af1432"/>
    <property type="match status" value="1"/>
</dbReference>
<dbReference type="CDD" id="cd00077">
    <property type="entry name" value="HDc"/>
    <property type="match status" value="1"/>
</dbReference>
<accession>A0A402CV80</accession>
<evidence type="ECO:0000313" key="1">
    <source>
        <dbReference type="EMBL" id="BDI30313.1"/>
    </source>
</evidence>
<dbReference type="InterPro" id="IPR035965">
    <property type="entry name" value="PAS-like_dom_sf"/>
</dbReference>
<protein>
    <submittedName>
        <fullName evidence="1">Uncharacterized protein</fullName>
    </submittedName>
</protein>
<dbReference type="InterPro" id="IPR029787">
    <property type="entry name" value="Nucleotide_cyclase"/>
</dbReference>
<dbReference type="SMART" id="SM00065">
    <property type="entry name" value="GAF"/>
    <property type="match status" value="1"/>
</dbReference>
<dbReference type="InterPro" id="IPR013655">
    <property type="entry name" value="PAS_fold_3"/>
</dbReference>
<dbReference type="NCBIfam" id="TIGR00254">
    <property type="entry name" value="GGDEF"/>
    <property type="match status" value="1"/>
</dbReference>
<dbReference type="InterPro" id="IPR001610">
    <property type="entry name" value="PAC"/>
</dbReference>
<dbReference type="KEGG" id="ccot:CCAX7_23640"/>
<dbReference type="InterPro" id="IPR000014">
    <property type="entry name" value="PAS"/>
</dbReference>
<name>A0A402CV80_9BACT</name>
<dbReference type="InterPro" id="IPR003607">
    <property type="entry name" value="HD/PDEase_dom"/>
</dbReference>
<dbReference type="CDD" id="cd00130">
    <property type="entry name" value="PAS"/>
    <property type="match status" value="4"/>
</dbReference>
<dbReference type="InterPro" id="IPR000700">
    <property type="entry name" value="PAS-assoc_C"/>
</dbReference>
<dbReference type="InterPro" id="IPR003018">
    <property type="entry name" value="GAF"/>
</dbReference>
<dbReference type="InterPro" id="IPR052155">
    <property type="entry name" value="Biofilm_reg_signaling"/>
</dbReference>
<dbReference type="SMART" id="SM00267">
    <property type="entry name" value="GGDEF"/>
    <property type="match status" value="1"/>
</dbReference>
<evidence type="ECO:0000313" key="2">
    <source>
        <dbReference type="Proteomes" id="UP000287394"/>
    </source>
</evidence>
<dbReference type="SMART" id="SM00471">
    <property type="entry name" value="HDc"/>
    <property type="match status" value="1"/>
</dbReference>
<reference evidence="1 2" key="1">
    <citation type="journal article" date="2019" name="Int. J. Syst. Evol. Microbiol.">
        <title>Capsulimonas corticalis gen. nov., sp. nov., an aerobic capsulated bacterium, of a novel bacterial order, Capsulimonadales ord. nov., of the class Armatimonadia of the phylum Armatimonadetes.</title>
        <authorList>
            <person name="Li J."/>
            <person name="Kudo C."/>
            <person name="Tonouchi A."/>
        </authorList>
    </citation>
    <scope>NUCLEOTIDE SEQUENCE [LARGE SCALE GENOMIC DNA]</scope>
    <source>
        <strain evidence="1 2">AX-7</strain>
    </source>
</reference>
<dbReference type="Pfam" id="PF13426">
    <property type="entry name" value="PAS_9"/>
    <property type="match status" value="3"/>
</dbReference>
<dbReference type="CDD" id="cd01949">
    <property type="entry name" value="GGDEF"/>
    <property type="match status" value="1"/>
</dbReference>
<dbReference type="EMBL" id="AP025739">
    <property type="protein sequence ID" value="BDI30313.1"/>
    <property type="molecule type" value="Genomic_DNA"/>
</dbReference>
<dbReference type="Gene3D" id="3.30.450.20">
    <property type="entry name" value="PAS domain"/>
    <property type="match status" value="4"/>
</dbReference>
<dbReference type="PROSITE" id="PS50113">
    <property type="entry name" value="PAC"/>
    <property type="match status" value="4"/>
</dbReference>